<reference evidence="5" key="1">
    <citation type="submission" date="2019-06" db="EMBL/GenBank/DDBJ databases">
        <title>Draft genome sequence of the griseofulvin-producing fungus Xylaria cubensis strain G536.</title>
        <authorList>
            <person name="Mead M.E."/>
            <person name="Raja H.A."/>
            <person name="Steenwyk J.L."/>
            <person name="Knowles S.L."/>
            <person name="Oberlies N.H."/>
            <person name="Rokas A."/>
        </authorList>
    </citation>
    <scope>NUCLEOTIDE SEQUENCE [LARGE SCALE GENOMIC DNA]</scope>
    <source>
        <strain evidence="5">G536</strain>
    </source>
</reference>
<dbReference type="GO" id="GO:0030246">
    <property type="term" value="F:carbohydrate binding"/>
    <property type="evidence" value="ECO:0007669"/>
    <property type="project" value="InterPro"/>
</dbReference>
<dbReference type="Proteomes" id="UP000319160">
    <property type="component" value="Unassembled WGS sequence"/>
</dbReference>
<name>A0A553I8W9_9PEZI</name>
<keyword evidence="5" id="KW-1185">Reference proteome</keyword>
<proteinExistence type="predicted"/>
<feature type="transmembrane region" description="Helical" evidence="2">
    <location>
        <begin position="90"/>
        <end position="112"/>
    </location>
</feature>
<protein>
    <recommendedName>
        <fullName evidence="3">Endo-1,3(4)-beta-glucanase 1 carbohydrate binding domain-containing protein</fullName>
    </recommendedName>
</protein>
<feature type="region of interest" description="Disordered" evidence="1">
    <location>
        <begin position="47"/>
        <end position="67"/>
    </location>
</feature>
<gene>
    <name evidence="4" type="ORF">FHL15_002542</name>
</gene>
<evidence type="ECO:0000313" key="4">
    <source>
        <dbReference type="EMBL" id="TRX96640.1"/>
    </source>
</evidence>
<keyword evidence="2" id="KW-0472">Membrane</keyword>
<evidence type="ECO:0000313" key="5">
    <source>
        <dbReference type="Proteomes" id="UP000319160"/>
    </source>
</evidence>
<evidence type="ECO:0000259" key="3">
    <source>
        <dbReference type="Pfam" id="PF10645"/>
    </source>
</evidence>
<accession>A0A553I8W9</accession>
<comment type="caution">
    <text evidence="4">The sequence shown here is derived from an EMBL/GenBank/DDBJ whole genome shotgun (WGS) entry which is preliminary data.</text>
</comment>
<sequence length="883" mass="97460">MSTYKLRVVSKVPLIGHLLHRDINRQRNDDDGQGLLEDDPLGIPLEDQHSNSSYPIQRPGSLHHDNYRTRGLKHPRIQCPGSSAFRSPRLLRLGQVSVVIAIMIAFIFWLGLLGTRVESFQGVEGQLFCGNQRYFINNQQTCYNTNFLCPIEDKQRTLSCNDGRIERRPGTTLSNEPSKSNDSDPCPLSYLHLTDQPYENYFVSDCSSASQVVVTSPVLDNGLRLVDPRLLIAWPAGNSGIVTYFLPSDASNTTLAISLESLPDVNRTISPLVGGVAGIISFNSSAVLKLAIIGSIRTVRDYVEGNSLNPKIQDALQVQQQSDGTILLSRTWLDNVTETFLTFQPCNDEIVTIRGGKAHFDKGAYLFNAWHTYPELEQLSASETLNPQSRDLITKNPDETTSLSFFSFTSKVVAGGWRFLTYFGRDSLISLLLLQPVLSEGDGGAVEAILSAAIERIDASDGSVCHEEVIGDYATYLNEQQGIPSTDALCDYKMIDTDFFLPIALNEYFVNSQVGRERRDSFLANNASVIESNQSRTYADLALITLEKIMNTTAAFEESPTVANLIHLKDGQPVGQWRDSNTGLGGGRVPHDVNNALVPAALKAIASLTAGGLFPQHAEWASTANKRALFWEENALPFFEVEISASEAQNLVSNYVAESNFPGTVNTTELLSPVRFYGLALEANNYPVVKVMNTDDCFRLYLLNATNQSQLSVFLSQTVDNILRPFPLGLSTSVGLLVANPAYAQGSANIGDFKTSSYHGLVVWSWQLSMMAAGLERQLGRCDDGGDNADFCSDTALHNRIIEAYNHLWDIIEQNHDHLSSEVWSWVYRDGGYVYTPLGALPGPEGQIPTESDIRQLWSLTFLAVKRNPTYLTYKGASQTISE</sequence>
<evidence type="ECO:0000256" key="1">
    <source>
        <dbReference type="SAM" id="MobiDB-lite"/>
    </source>
</evidence>
<keyword evidence="2" id="KW-0812">Transmembrane</keyword>
<feature type="region of interest" description="Disordered" evidence="1">
    <location>
        <begin position="162"/>
        <end position="184"/>
    </location>
</feature>
<evidence type="ECO:0000256" key="2">
    <source>
        <dbReference type="SAM" id="Phobius"/>
    </source>
</evidence>
<feature type="domain" description="Endo-1,3(4)-beta-glucanase 1 carbohydrate binding" evidence="3">
    <location>
        <begin position="129"/>
        <end position="162"/>
    </location>
</feature>
<dbReference type="AlphaFoldDB" id="A0A553I8W9"/>
<organism evidence="4 5">
    <name type="scientific">Xylaria flabelliformis</name>
    <dbReference type="NCBI Taxonomy" id="2512241"/>
    <lineage>
        <taxon>Eukaryota</taxon>
        <taxon>Fungi</taxon>
        <taxon>Dikarya</taxon>
        <taxon>Ascomycota</taxon>
        <taxon>Pezizomycotina</taxon>
        <taxon>Sordariomycetes</taxon>
        <taxon>Xylariomycetidae</taxon>
        <taxon>Xylariales</taxon>
        <taxon>Xylariaceae</taxon>
        <taxon>Xylaria</taxon>
    </lineage>
</organism>
<feature type="compositionally biased region" description="Polar residues" evidence="1">
    <location>
        <begin position="171"/>
        <end position="180"/>
    </location>
</feature>
<dbReference type="Pfam" id="PF10645">
    <property type="entry name" value="Carb_bind"/>
    <property type="match status" value="1"/>
</dbReference>
<keyword evidence="2" id="KW-1133">Transmembrane helix</keyword>
<dbReference type="EMBL" id="VFLP01000010">
    <property type="protein sequence ID" value="TRX96640.1"/>
    <property type="molecule type" value="Genomic_DNA"/>
</dbReference>
<dbReference type="OrthoDB" id="2591256at2759"/>
<dbReference type="InterPro" id="IPR018909">
    <property type="entry name" value="Eng1_septum"/>
</dbReference>